<name>A0A4Z2GG17_9TELE</name>
<reference evidence="2 3" key="1">
    <citation type="submission" date="2019-03" db="EMBL/GenBank/DDBJ databases">
        <title>First draft genome of Liparis tanakae, snailfish: a comprehensive survey of snailfish specific genes.</title>
        <authorList>
            <person name="Kim W."/>
            <person name="Song I."/>
            <person name="Jeong J.-H."/>
            <person name="Kim D."/>
            <person name="Kim S."/>
            <person name="Ryu S."/>
            <person name="Song J.Y."/>
            <person name="Lee S.K."/>
        </authorList>
    </citation>
    <scope>NUCLEOTIDE SEQUENCE [LARGE SCALE GENOMIC DNA]</scope>
    <source>
        <tissue evidence="2">Muscle</tissue>
    </source>
</reference>
<feature type="chain" id="PRO_5021242612" description="Secreted protein" evidence="1">
    <location>
        <begin position="20"/>
        <end position="178"/>
    </location>
</feature>
<feature type="signal peptide" evidence="1">
    <location>
        <begin position="1"/>
        <end position="19"/>
    </location>
</feature>
<accession>A0A4Z2GG17</accession>
<sequence>MSSHVIRFLRLASSALLAADQPDRLPQRSERLHREEEGKRAGIRAVHAQFGFKAVPLPSMHLAGVHSQERERDEKGLRVRDCWVPGRRCTGLWELDSVFEDLNFFTEHSSAAGVCMRAVSSAVVRFPSSEGLLRNPFRSSTPGAAGCLAAGVADCSRDSGRRPLSAPCQLDGVLVRSP</sequence>
<evidence type="ECO:0000313" key="3">
    <source>
        <dbReference type="Proteomes" id="UP000314294"/>
    </source>
</evidence>
<dbReference type="AlphaFoldDB" id="A0A4Z2GG17"/>
<gene>
    <name evidence="2" type="ORF">EYF80_037304</name>
</gene>
<keyword evidence="1" id="KW-0732">Signal</keyword>
<keyword evidence="3" id="KW-1185">Reference proteome</keyword>
<comment type="caution">
    <text evidence="2">The sequence shown here is derived from an EMBL/GenBank/DDBJ whole genome shotgun (WGS) entry which is preliminary data.</text>
</comment>
<protein>
    <recommendedName>
        <fullName evidence="4">Secreted protein</fullName>
    </recommendedName>
</protein>
<dbReference type="EMBL" id="SRLO01000545">
    <property type="protein sequence ID" value="TNN52477.1"/>
    <property type="molecule type" value="Genomic_DNA"/>
</dbReference>
<evidence type="ECO:0000313" key="2">
    <source>
        <dbReference type="EMBL" id="TNN52477.1"/>
    </source>
</evidence>
<proteinExistence type="predicted"/>
<organism evidence="2 3">
    <name type="scientific">Liparis tanakae</name>
    <name type="common">Tanaka's snailfish</name>
    <dbReference type="NCBI Taxonomy" id="230148"/>
    <lineage>
        <taxon>Eukaryota</taxon>
        <taxon>Metazoa</taxon>
        <taxon>Chordata</taxon>
        <taxon>Craniata</taxon>
        <taxon>Vertebrata</taxon>
        <taxon>Euteleostomi</taxon>
        <taxon>Actinopterygii</taxon>
        <taxon>Neopterygii</taxon>
        <taxon>Teleostei</taxon>
        <taxon>Neoteleostei</taxon>
        <taxon>Acanthomorphata</taxon>
        <taxon>Eupercaria</taxon>
        <taxon>Perciformes</taxon>
        <taxon>Cottioidei</taxon>
        <taxon>Cottales</taxon>
        <taxon>Liparidae</taxon>
        <taxon>Liparis</taxon>
    </lineage>
</organism>
<evidence type="ECO:0008006" key="4">
    <source>
        <dbReference type="Google" id="ProtNLM"/>
    </source>
</evidence>
<evidence type="ECO:0000256" key="1">
    <source>
        <dbReference type="SAM" id="SignalP"/>
    </source>
</evidence>
<dbReference type="Proteomes" id="UP000314294">
    <property type="component" value="Unassembled WGS sequence"/>
</dbReference>